<dbReference type="InterPro" id="IPR046533">
    <property type="entry name" value="DUF6598"/>
</dbReference>
<dbReference type="OrthoDB" id="4927890at2759"/>
<dbReference type="InterPro" id="IPR017989">
    <property type="entry name" value="Ribosome_inactivat_1/2"/>
</dbReference>
<dbReference type="EMBL" id="AZGY01000009">
    <property type="protein sequence ID" value="KZZ95499.1"/>
    <property type="molecule type" value="Genomic_DNA"/>
</dbReference>
<dbReference type="STRING" id="1081109.A0A168BMP9"/>
<evidence type="ECO:0000256" key="2">
    <source>
        <dbReference type="ARBA" id="ARBA00008544"/>
    </source>
</evidence>
<dbReference type="Pfam" id="PF00161">
    <property type="entry name" value="RIP"/>
    <property type="match status" value="1"/>
</dbReference>
<evidence type="ECO:0000256" key="1">
    <source>
        <dbReference type="ARBA" id="ARBA00000237"/>
    </source>
</evidence>
<comment type="caution">
    <text evidence="9">The sequence shown here is derived from an EMBL/GenBank/DDBJ whole genome shotgun (WGS) entry which is preliminary data.</text>
</comment>
<gene>
    <name evidence="9" type="ORF">AAL_04730</name>
</gene>
<dbReference type="PANTHER" id="PTHR33453">
    <property type="match status" value="1"/>
</dbReference>
<accession>A0A168BMP9</accession>
<feature type="signal peptide" evidence="7">
    <location>
        <begin position="1"/>
        <end position="17"/>
    </location>
</feature>
<evidence type="ECO:0000256" key="4">
    <source>
        <dbReference type="ARBA" id="ARBA00022801"/>
    </source>
</evidence>
<dbReference type="SUPFAM" id="SSF56371">
    <property type="entry name" value="Ribosome inactivating proteins (RIP)"/>
    <property type="match status" value="1"/>
</dbReference>
<proteinExistence type="inferred from homology"/>
<dbReference type="EC" id="3.2.2.22" evidence="3"/>
<evidence type="ECO:0000256" key="7">
    <source>
        <dbReference type="SAM" id="SignalP"/>
    </source>
</evidence>
<dbReference type="Pfam" id="PF20241">
    <property type="entry name" value="DUF6598"/>
    <property type="match status" value="1"/>
</dbReference>
<dbReference type="PANTHER" id="PTHR33453:SF9">
    <property type="entry name" value="ALBUMIN B-32"/>
    <property type="match status" value="1"/>
</dbReference>
<evidence type="ECO:0000256" key="5">
    <source>
        <dbReference type="ARBA" id="ARBA00022821"/>
    </source>
</evidence>
<comment type="similarity">
    <text evidence="2">Belongs to the ribosome-inactivating protein family. Type 1 RIP subfamily.</text>
</comment>
<evidence type="ECO:0000313" key="10">
    <source>
        <dbReference type="Proteomes" id="UP000078544"/>
    </source>
</evidence>
<evidence type="ECO:0000313" key="9">
    <source>
        <dbReference type="EMBL" id="KZZ95499.1"/>
    </source>
</evidence>
<dbReference type="AlphaFoldDB" id="A0A168BMP9"/>
<keyword evidence="7" id="KW-0732">Signal</keyword>
<dbReference type="InterPro" id="IPR036041">
    <property type="entry name" value="Ribosome-inact_prot_sf"/>
</dbReference>
<name>A0A168BMP9_9HYPO</name>
<feature type="domain" description="DUF6598" evidence="8">
    <location>
        <begin position="351"/>
        <end position="595"/>
    </location>
</feature>
<dbReference type="InterPro" id="IPR001574">
    <property type="entry name" value="Ribosome_inactivat_prot"/>
</dbReference>
<feature type="chain" id="PRO_5007895696" description="rRNA N-glycosylase" evidence="7">
    <location>
        <begin position="18"/>
        <end position="598"/>
    </location>
</feature>
<comment type="catalytic activity">
    <reaction evidence="1">
        <text>Endohydrolysis of the N-glycosidic bond at one specific adenosine on the 28S rRNA.</text>
        <dbReference type="EC" id="3.2.2.22"/>
    </reaction>
</comment>
<keyword evidence="10" id="KW-1185">Reference proteome</keyword>
<dbReference type="Gene3D" id="3.40.420.10">
    <property type="entry name" value="Ricin (A subunit), domain 1"/>
    <property type="match status" value="1"/>
</dbReference>
<dbReference type="Proteomes" id="UP000078544">
    <property type="component" value="Unassembled WGS sequence"/>
</dbReference>
<sequence length="598" mass="65657">MRLPALSLVVWGWAVAGTPVPGELNKVMPAPEMDLGSAQAAFGPVRNQTNSDVLAIIQSGTSEDQAPRSLELRGDENNDREFAASSGGKAYKDFIRRLRQELGDRNRFSHNLPLLPPQQNPPTSWFDLVITTQSRRLRFRLRRDNLYIDGYQEATTPTPGQWYEFSNRREAHLISGSRFLGFSGSYTSLQSVAGRERNRVGVGQSALITSVNNLATSNDRAVRARALIVVTQMFSEALRFTSISEHIWTNYNGDAPLPESLIALENGWGAISGALLHADVSPAGPFRLTSDNNDMGIGDVPTAIAHVGLLLARCVVAEQVVWHGHDLSGRDEAGSSTKPAAAAKHLMGRPLVEIFAVKVKNIDGETPGDLYGRISVTDALKSQVLYSVPRNEHQSIGPNDDVPLTGPSRSISAADDFKVDFDLMDQDFDPSPDDQVSRGRVTFHVYDPFNEFDKVIENTIWGKYGHVAMNYVIMSNAAEAMVEVILINGDDEHPADVYGTIKAKTPHGQRKMFGRSAGGRVRTNPGEKVWLTRPAIAVPLDGKLVLDIDLKDHDRLPDISPDDQIALGTVEWVPQPGHSDKKRVKAAHGEIEVRVTWT</sequence>
<organism evidence="9 10">
    <name type="scientific">Moelleriella libera RCEF 2490</name>
    <dbReference type="NCBI Taxonomy" id="1081109"/>
    <lineage>
        <taxon>Eukaryota</taxon>
        <taxon>Fungi</taxon>
        <taxon>Dikarya</taxon>
        <taxon>Ascomycota</taxon>
        <taxon>Pezizomycotina</taxon>
        <taxon>Sordariomycetes</taxon>
        <taxon>Hypocreomycetidae</taxon>
        <taxon>Hypocreales</taxon>
        <taxon>Clavicipitaceae</taxon>
        <taxon>Moelleriella</taxon>
    </lineage>
</organism>
<evidence type="ECO:0000256" key="6">
    <source>
        <dbReference type="ARBA" id="ARBA00030788"/>
    </source>
</evidence>
<dbReference type="GO" id="GO:0006952">
    <property type="term" value="P:defense response"/>
    <property type="evidence" value="ECO:0007669"/>
    <property type="project" value="UniProtKB-KW"/>
</dbReference>
<reference evidence="9 10" key="1">
    <citation type="journal article" date="2016" name="Genome Biol. Evol.">
        <title>Divergent and convergent evolution of fungal pathogenicity.</title>
        <authorList>
            <person name="Shang Y."/>
            <person name="Xiao G."/>
            <person name="Zheng P."/>
            <person name="Cen K."/>
            <person name="Zhan S."/>
            <person name="Wang C."/>
        </authorList>
    </citation>
    <scope>NUCLEOTIDE SEQUENCE [LARGE SCALE GENOMIC DNA]</scope>
    <source>
        <strain evidence="9 10">RCEF 2490</strain>
    </source>
</reference>
<protein>
    <recommendedName>
        <fullName evidence="3">rRNA N-glycosylase</fullName>
        <ecNumber evidence="3">3.2.2.22</ecNumber>
    </recommendedName>
    <alternativeName>
        <fullName evidence="6">rRNA N-glycosidase</fullName>
    </alternativeName>
</protein>
<dbReference type="GO" id="GO:0017148">
    <property type="term" value="P:negative regulation of translation"/>
    <property type="evidence" value="ECO:0007669"/>
    <property type="project" value="InterPro"/>
</dbReference>
<dbReference type="PRINTS" id="PR00396">
    <property type="entry name" value="SHIGARICIN"/>
</dbReference>
<dbReference type="InterPro" id="IPR016138">
    <property type="entry name" value="Ribosome_inactivat_prot_sub1"/>
</dbReference>
<keyword evidence="5" id="KW-0611">Plant defense</keyword>
<keyword evidence="4" id="KW-0378">Hydrolase</keyword>
<evidence type="ECO:0000256" key="3">
    <source>
        <dbReference type="ARBA" id="ARBA00012001"/>
    </source>
</evidence>
<dbReference type="GO" id="GO:0030598">
    <property type="term" value="F:rRNA N-glycosylase activity"/>
    <property type="evidence" value="ECO:0007669"/>
    <property type="project" value="UniProtKB-EC"/>
</dbReference>
<evidence type="ECO:0000259" key="8">
    <source>
        <dbReference type="Pfam" id="PF20241"/>
    </source>
</evidence>